<dbReference type="PANTHER" id="PTHR43563">
    <property type="entry name" value="AMINE OXIDASE"/>
    <property type="match status" value="1"/>
</dbReference>
<sequence length="453" mass="49581">MERVDVVIVGAGPTGLTAARTLTAAGRSVVVLEARDRVGGRTWTDRIDGQMFEIGGQWISPDQTAILDLVDELGLSTFPRHRDGDRVFLAPDGTRTVYSGDAFPVPERRQSEMDRLIGILDDLAARIGAERPWDAEDAKELDSISFHHWLREQSADELACENIGMFVAGGMLTKPDTAFSTLQAVLMAASAGSFSNLVDDHFILDRRVIGGMQQVSELMAADLGDTVVRLNSPVRTIDWSGDPVVVSTDDAQFAGTDVIVAVPPNLYSRITYVPHLPRLQQVFHQHQSMGLVIKVHATYPRPFWRDAGLSGTGFGVGHLVQEVYDNTNHGEEQGTLVGFISDVNADAMWALDEEDRKRTILEAIADFLGPEALDPIVFHLSDFGAEEWTRGAYATSYDLGGLHRWGRYQNDPVGPIRFASSDIAGRGYQHVDGAVRIGRTTAETILSSGHRSD</sequence>
<feature type="binding site" evidence="4">
    <location>
        <begin position="33"/>
        <end position="34"/>
    </location>
    <ligand>
        <name>FAD</name>
        <dbReference type="ChEBI" id="CHEBI:57692"/>
    </ligand>
</feature>
<feature type="binding site" evidence="4">
    <location>
        <position position="339"/>
    </location>
    <ligand>
        <name>substrate</name>
    </ligand>
</feature>
<proteinExistence type="inferred from homology"/>
<evidence type="ECO:0000313" key="7">
    <source>
        <dbReference type="EMBL" id="QPS32839.1"/>
    </source>
</evidence>
<comment type="cofactor">
    <cofactor evidence="1">
        <name>FAD</name>
        <dbReference type="ChEBI" id="CHEBI:57692"/>
    </cofactor>
</comment>
<dbReference type="AlphaFoldDB" id="A0A269ZFP1"/>
<dbReference type="Proteomes" id="UP000216867">
    <property type="component" value="Unassembled WGS sequence"/>
</dbReference>
<dbReference type="Gene3D" id="3.50.50.60">
    <property type="entry name" value="FAD/NAD(P)-binding domain"/>
    <property type="match status" value="1"/>
</dbReference>
<evidence type="ECO:0000256" key="4">
    <source>
        <dbReference type="PIRSR" id="PIRSR601613-1"/>
    </source>
</evidence>
<protein>
    <submittedName>
        <fullName evidence="7">FAD-dependent oxidoreductase</fullName>
    </submittedName>
    <submittedName>
        <fullName evidence="6">Putrescine oxidase</fullName>
    </submittedName>
</protein>
<dbReference type="InterPro" id="IPR002937">
    <property type="entry name" value="Amino_oxidase"/>
</dbReference>
<reference evidence="7 9" key="2">
    <citation type="submission" date="2020-12" db="EMBL/GenBank/DDBJ databases">
        <title>FDA dAtabase for Regulatory Grade micrObial Sequences (FDA-ARGOS): Supporting development and validation of Infectious Disease Dx tests.</title>
        <authorList>
            <person name="Sproer C."/>
            <person name="Gronow S."/>
            <person name="Severitt S."/>
            <person name="Schroder I."/>
            <person name="Tallon L."/>
            <person name="Sadzewicz L."/>
            <person name="Zhao X."/>
            <person name="Boylan J."/>
            <person name="Ott S."/>
            <person name="Bowen H."/>
            <person name="Vavikolanu K."/>
            <person name="Mehta A."/>
            <person name="Aluvathingal J."/>
            <person name="Nadendla S."/>
            <person name="Lowell S."/>
            <person name="Myers T."/>
            <person name="Yan Y."/>
            <person name="Sichtig H."/>
        </authorList>
    </citation>
    <scope>NUCLEOTIDE SEQUENCE [LARGE SCALE GENOMIC DNA]</scope>
    <source>
        <strain evidence="7 9">FDAARGOS_902</strain>
    </source>
</reference>
<feature type="binding site" evidence="4">
    <location>
        <position position="234"/>
    </location>
    <ligand>
        <name>FAD</name>
        <dbReference type="ChEBI" id="CHEBI:57692"/>
    </ligand>
</feature>
<dbReference type="RefSeq" id="WP_095375568.1">
    <property type="nucleotide sequence ID" value="NZ_CP065629.1"/>
</dbReference>
<feature type="binding site" evidence="4">
    <location>
        <position position="14"/>
    </location>
    <ligand>
        <name>FAD</name>
        <dbReference type="ChEBI" id="CHEBI:57692"/>
    </ligand>
</feature>
<dbReference type="Proteomes" id="UP000594979">
    <property type="component" value="Chromosome"/>
</dbReference>
<dbReference type="PANTHER" id="PTHR43563:SF1">
    <property type="entry name" value="AMINE OXIDASE [FLAVIN-CONTAINING] B"/>
    <property type="match status" value="1"/>
</dbReference>
<comment type="similarity">
    <text evidence="2">Belongs to the flavin monoamine oxidase family.</text>
</comment>
<keyword evidence="3" id="KW-0560">Oxidoreductase</keyword>
<dbReference type="PRINTS" id="PR00757">
    <property type="entry name" value="AMINEOXDASEF"/>
</dbReference>
<evidence type="ECO:0000313" key="6">
    <source>
        <dbReference type="EMBL" id="PAK96604.1"/>
    </source>
</evidence>
<feature type="domain" description="Amine oxidase" evidence="5">
    <location>
        <begin position="14"/>
        <end position="446"/>
    </location>
</feature>
<evidence type="ECO:0000313" key="8">
    <source>
        <dbReference type="Proteomes" id="UP000216867"/>
    </source>
</evidence>
<dbReference type="EMBL" id="CP065682">
    <property type="protein sequence ID" value="QPS32839.1"/>
    <property type="molecule type" value="Genomic_DNA"/>
</dbReference>
<dbReference type="SUPFAM" id="SSF51905">
    <property type="entry name" value="FAD/NAD(P)-binding domain"/>
    <property type="match status" value="1"/>
</dbReference>
<dbReference type="InterPro" id="IPR050703">
    <property type="entry name" value="Flavin_MAO"/>
</dbReference>
<dbReference type="GeneID" id="99772875"/>
<reference evidence="6 8" key="1">
    <citation type="submission" date="2017-04" db="EMBL/GenBank/DDBJ databases">
        <title>Kefir bacterial isolates.</title>
        <authorList>
            <person name="Kim Y."/>
            <person name="Blasche S."/>
            <person name="Patil K.R."/>
        </authorList>
    </citation>
    <scope>NUCLEOTIDE SEQUENCE [LARGE SCALE GENOMIC DNA]</scope>
    <source>
        <strain evidence="6 8">OG2</strain>
    </source>
</reference>
<evidence type="ECO:0000256" key="1">
    <source>
        <dbReference type="ARBA" id="ARBA00001974"/>
    </source>
</evidence>
<dbReference type="InterPro" id="IPR001613">
    <property type="entry name" value="Flavin_amine_oxidase"/>
</dbReference>
<evidence type="ECO:0000259" key="5">
    <source>
        <dbReference type="Pfam" id="PF01593"/>
    </source>
</evidence>
<dbReference type="SUPFAM" id="SSF54373">
    <property type="entry name" value="FAD-linked reductases, C-terminal domain"/>
    <property type="match status" value="1"/>
</dbReference>
<gene>
    <name evidence="6" type="ORF">B8X04_04655</name>
    <name evidence="7" type="ORF">I6G59_12705</name>
</gene>
<name>A0A269ZFP1_9MICO</name>
<evidence type="ECO:0000256" key="2">
    <source>
        <dbReference type="ARBA" id="ARBA00005995"/>
    </source>
</evidence>
<dbReference type="EMBL" id="NCWY01000003">
    <property type="protein sequence ID" value="PAK96604.1"/>
    <property type="molecule type" value="Genomic_DNA"/>
</dbReference>
<evidence type="ECO:0000313" key="9">
    <source>
        <dbReference type="Proteomes" id="UP000594979"/>
    </source>
</evidence>
<dbReference type="Pfam" id="PF01593">
    <property type="entry name" value="Amino_oxidase"/>
    <property type="match status" value="1"/>
</dbReference>
<accession>A0A269ZFP1</accession>
<dbReference type="InterPro" id="IPR036188">
    <property type="entry name" value="FAD/NAD-bd_sf"/>
</dbReference>
<evidence type="ECO:0000256" key="3">
    <source>
        <dbReference type="ARBA" id="ARBA00023002"/>
    </source>
</evidence>
<dbReference type="KEGG" id="bcau:I6G59_12705"/>
<organism evidence="6 8">
    <name type="scientific">Brevibacterium casei</name>
    <dbReference type="NCBI Taxonomy" id="33889"/>
    <lineage>
        <taxon>Bacteria</taxon>
        <taxon>Bacillati</taxon>
        <taxon>Actinomycetota</taxon>
        <taxon>Actinomycetes</taxon>
        <taxon>Micrococcales</taxon>
        <taxon>Brevibacteriaceae</taxon>
        <taxon>Brevibacterium</taxon>
    </lineage>
</organism>
<dbReference type="GO" id="GO:0016491">
    <property type="term" value="F:oxidoreductase activity"/>
    <property type="evidence" value="ECO:0007669"/>
    <property type="project" value="UniProtKB-KW"/>
</dbReference>